<evidence type="ECO:0000256" key="4">
    <source>
        <dbReference type="ARBA" id="ARBA00022473"/>
    </source>
</evidence>
<feature type="compositionally biased region" description="Basic and acidic residues" evidence="9">
    <location>
        <begin position="72"/>
        <end position="84"/>
    </location>
</feature>
<evidence type="ECO:0000256" key="9">
    <source>
        <dbReference type="SAM" id="MobiDB-lite"/>
    </source>
</evidence>
<evidence type="ECO:0000256" key="8">
    <source>
        <dbReference type="ARBA" id="ARBA00025763"/>
    </source>
</evidence>
<comment type="subcellular location">
    <subcellularLocation>
        <location evidence="2">Cytoplasmic vesicle</location>
        <location evidence="2">Secretory vesicle</location>
        <location evidence="2">Acrosome</location>
    </subcellularLocation>
</comment>
<feature type="region of interest" description="Disordered" evidence="9">
    <location>
        <begin position="381"/>
        <end position="401"/>
    </location>
</feature>
<dbReference type="AlphaFoldDB" id="A0A6P6HHR7"/>
<dbReference type="GeneID" id="112855539"/>
<gene>
    <name evidence="11" type="primary">SPESP1</name>
</gene>
<evidence type="ECO:0000256" key="1">
    <source>
        <dbReference type="ARBA" id="ARBA00003615"/>
    </source>
</evidence>
<feature type="region of interest" description="Disordered" evidence="9">
    <location>
        <begin position="141"/>
        <end position="191"/>
    </location>
</feature>
<evidence type="ECO:0000313" key="11">
    <source>
        <dbReference type="RefSeq" id="XP_025774968.1"/>
    </source>
</evidence>
<feature type="compositionally biased region" description="Polar residues" evidence="9">
    <location>
        <begin position="163"/>
        <end position="182"/>
    </location>
</feature>
<dbReference type="KEGG" id="pcoo:112855539"/>
<dbReference type="InterPro" id="IPR026743">
    <property type="entry name" value="Equatorial_segment"/>
</dbReference>
<dbReference type="RefSeq" id="XP_025774968.1">
    <property type="nucleotide sequence ID" value="XM_025919183.1"/>
</dbReference>
<feature type="region of interest" description="Disordered" evidence="9">
    <location>
        <begin position="49"/>
        <end position="118"/>
    </location>
</feature>
<evidence type="ECO:0000256" key="3">
    <source>
        <dbReference type="ARBA" id="ARBA00020783"/>
    </source>
</evidence>
<organism evidence="10 11">
    <name type="scientific">Puma concolor</name>
    <name type="common">Mountain lion</name>
    <name type="synonym">Felis concolor</name>
    <dbReference type="NCBI Taxonomy" id="9696"/>
    <lineage>
        <taxon>Eukaryota</taxon>
        <taxon>Metazoa</taxon>
        <taxon>Chordata</taxon>
        <taxon>Craniata</taxon>
        <taxon>Vertebrata</taxon>
        <taxon>Euteleostomi</taxon>
        <taxon>Mammalia</taxon>
        <taxon>Eutheria</taxon>
        <taxon>Laurasiatheria</taxon>
        <taxon>Carnivora</taxon>
        <taxon>Feliformia</taxon>
        <taxon>Felidae</taxon>
        <taxon>Felinae</taxon>
        <taxon>Puma</taxon>
    </lineage>
</organism>
<reference evidence="11" key="1">
    <citation type="submission" date="2025-08" db="UniProtKB">
        <authorList>
            <consortium name="RefSeq"/>
        </authorList>
    </citation>
    <scope>IDENTIFICATION</scope>
    <source>
        <tissue evidence="11">Blood</tissue>
    </source>
</reference>
<dbReference type="CTD" id="246777"/>
<evidence type="ECO:0000256" key="5">
    <source>
        <dbReference type="ARBA" id="ARBA00022729"/>
    </source>
</evidence>
<keyword evidence="10" id="KW-1185">Reference proteome</keyword>
<protein>
    <recommendedName>
        <fullName evidence="3">Sperm equatorial segment protein 1</fullName>
    </recommendedName>
</protein>
<dbReference type="Proteomes" id="UP000515131">
    <property type="component" value="Unplaced"/>
</dbReference>
<keyword evidence="7" id="KW-0968">Cytoplasmic vesicle</keyword>
<keyword evidence="5" id="KW-0732">Signal</keyword>
<comment type="similarity">
    <text evidence="8">Belongs to the SPESP1 family.</text>
</comment>
<feature type="compositionally biased region" description="Basic and acidic residues" evidence="9">
    <location>
        <begin position="141"/>
        <end position="155"/>
    </location>
</feature>
<feature type="compositionally biased region" description="Polar residues" evidence="9">
    <location>
        <begin position="381"/>
        <end position="393"/>
    </location>
</feature>
<dbReference type="Pfam" id="PF15754">
    <property type="entry name" value="SPESP1"/>
    <property type="match status" value="1"/>
</dbReference>
<accession>A0A6P6HHR7</accession>
<dbReference type="GO" id="GO:0007342">
    <property type="term" value="P:fusion of sperm to egg plasma membrane involved in single fertilization"/>
    <property type="evidence" value="ECO:0007669"/>
    <property type="project" value="InterPro"/>
</dbReference>
<dbReference type="PANTHER" id="PTHR31667:SF2">
    <property type="entry name" value="SPERM EQUATORIAL SEGMENT PROTEIN 1"/>
    <property type="match status" value="1"/>
</dbReference>
<dbReference type="PANTHER" id="PTHR31667">
    <property type="entry name" value="SPERM EQUATORIAL SEGMENT PROTEIN 1"/>
    <property type="match status" value="1"/>
</dbReference>
<evidence type="ECO:0000256" key="6">
    <source>
        <dbReference type="ARBA" id="ARBA00023180"/>
    </source>
</evidence>
<evidence type="ECO:0000256" key="7">
    <source>
        <dbReference type="ARBA" id="ARBA00023329"/>
    </source>
</evidence>
<proteinExistence type="inferred from homology"/>
<keyword evidence="6" id="KW-0325">Glycoprotein</keyword>
<name>A0A6P6HHR7_PUMCO</name>
<dbReference type="GO" id="GO:0001669">
    <property type="term" value="C:acrosomal vesicle"/>
    <property type="evidence" value="ECO:0007669"/>
    <property type="project" value="UniProtKB-SubCell"/>
</dbReference>
<dbReference type="GO" id="GO:0007340">
    <property type="term" value="P:acrosome reaction"/>
    <property type="evidence" value="ECO:0007669"/>
    <property type="project" value="InterPro"/>
</dbReference>
<evidence type="ECO:0000313" key="10">
    <source>
        <dbReference type="Proteomes" id="UP000515131"/>
    </source>
</evidence>
<evidence type="ECO:0000256" key="2">
    <source>
        <dbReference type="ARBA" id="ARBA00004218"/>
    </source>
</evidence>
<sequence>MAVIKRTEDDLEKLNPLYIVGITVTPDEEQNLNHYVEVLQNLILSVPTREPGREEKSKSPSNAHSIGPKLSRFKEIITHGDTSTKNDVLTNPVSEETTASPTGGFTMPGRKEKSTESTAFWSIKPNNVSVVLHADEPYIIKEPEPEPDSEVRSTEAPKPLPNVTKSSTSPDVTPLSRSTDMDTVTEPEDVPQLSGEYTVGTLETITFGRHPQILNNEDILKKISDISSQVRQAPLVESLKPEYREDIRASREHLKRSLALAEAAEHKLQKMYRSQFLPLGRSSSGIDDIETVINMLYNSRSKLSEYLDIKYVPPDMREKATTVFNTLKKILCCESQQVSSLMGFSCGPLLSLVLTSQPAQIPATLVLPELSTTSQPFEAISSTAQPLRSSETSRLPEPTPYPGHLHSLQKREEHLICFPRAQTRGSLLEFLRSKLASGQHVGDRGAVGVSRALEDSGRGGAGEK</sequence>
<comment type="function">
    <text evidence="1">Involved in fertilization ability of sperm.</text>
</comment>
<feature type="compositionally biased region" description="Polar residues" evidence="9">
    <location>
        <begin position="85"/>
        <end position="103"/>
    </location>
</feature>
<keyword evidence="4" id="KW-0217">Developmental protein</keyword>